<evidence type="ECO:0000259" key="8">
    <source>
        <dbReference type="PROSITE" id="PS50109"/>
    </source>
</evidence>
<dbReference type="InterPro" id="IPR003594">
    <property type="entry name" value="HATPase_dom"/>
</dbReference>
<gene>
    <name evidence="9" type="ORF">ENF30_03375</name>
</gene>
<dbReference type="SUPFAM" id="SSF55874">
    <property type="entry name" value="ATPase domain of HSP90 chaperone/DNA topoisomerase II/histidine kinase"/>
    <property type="match status" value="1"/>
</dbReference>
<dbReference type="GO" id="GO:0005524">
    <property type="term" value="F:ATP binding"/>
    <property type="evidence" value="ECO:0007669"/>
    <property type="project" value="UniProtKB-KW"/>
</dbReference>
<evidence type="ECO:0000256" key="4">
    <source>
        <dbReference type="ARBA" id="ARBA00022741"/>
    </source>
</evidence>
<dbReference type="InterPro" id="IPR036890">
    <property type="entry name" value="HATPase_C_sf"/>
</dbReference>
<dbReference type="AlphaFoldDB" id="A0A7V0IAQ0"/>
<dbReference type="PANTHER" id="PTHR42878">
    <property type="entry name" value="TWO-COMPONENT HISTIDINE KINASE"/>
    <property type="match status" value="1"/>
</dbReference>
<dbReference type="Gene3D" id="3.30.565.10">
    <property type="entry name" value="Histidine kinase-like ATPase, C-terminal domain"/>
    <property type="match status" value="1"/>
</dbReference>
<keyword evidence="7" id="KW-0902">Two-component regulatory system</keyword>
<keyword evidence="5" id="KW-0418">Kinase</keyword>
<evidence type="ECO:0000256" key="6">
    <source>
        <dbReference type="ARBA" id="ARBA00022840"/>
    </source>
</evidence>
<evidence type="ECO:0000256" key="2">
    <source>
        <dbReference type="ARBA" id="ARBA00012438"/>
    </source>
</evidence>
<comment type="catalytic activity">
    <reaction evidence="1">
        <text>ATP + protein L-histidine = ADP + protein N-phospho-L-histidine.</text>
        <dbReference type="EC" id="2.7.13.3"/>
    </reaction>
</comment>
<proteinExistence type="predicted"/>
<evidence type="ECO:0000256" key="1">
    <source>
        <dbReference type="ARBA" id="ARBA00000085"/>
    </source>
</evidence>
<organism evidence="9">
    <name type="scientific">Desulfofervidus auxilii</name>
    <dbReference type="NCBI Taxonomy" id="1621989"/>
    <lineage>
        <taxon>Bacteria</taxon>
        <taxon>Pseudomonadati</taxon>
        <taxon>Thermodesulfobacteriota</taxon>
        <taxon>Candidatus Desulfofervidia</taxon>
        <taxon>Candidatus Desulfofervidales</taxon>
        <taxon>Candidatus Desulfofervidaceae</taxon>
        <taxon>Candidatus Desulfofervidus</taxon>
    </lineage>
</organism>
<dbReference type="PANTHER" id="PTHR42878:SF7">
    <property type="entry name" value="SENSOR HISTIDINE KINASE GLRK"/>
    <property type="match status" value="1"/>
</dbReference>
<dbReference type="EMBL" id="DQWQ01000152">
    <property type="protein sequence ID" value="HDD35824.1"/>
    <property type="molecule type" value="Genomic_DNA"/>
</dbReference>
<comment type="caution">
    <text evidence="9">The sequence shown here is derived from an EMBL/GenBank/DDBJ whole genome shotgun (WGS) entry which is preliminary data.</text>
</comment>
<dbReference type="EC" id="2.7.13.3" evidence="2"/>
<evidence type="ECO:0000256" key="3">
    <source>
        <dbReference type="ARBA" id="ARBA00022679"/>
    </source>
</evidence>
<protein>
    <recommendedName>
        <fullName evidence="2">histidine kinase</fullName>
        <ecNumber evidence="2">2.7.13.3</ecNumber>
    </recommendedName>
</protein>
<dbReference type="GO" id="GO:0007234">
    <property type="term" value="P:osmosensory signaling via phosphorelay pathway"/>
    <property type="evidence" value="ECO:0007669"/>
    <property type="project" value="TreeGrafter"/>
</dbReference>
<dbReference type="Pfam" id="PF02518">
    <property type="entry name" value="HATPase_c"/>
    <property type="match status" value="1"/>
</dbReference>
<accession>A0A7V0IAQ0</accession>
<name>A0A7V0IAQ0_DESA2</name>
<sequence>SLLETEQSPAARQKIKIILEETKKLENLLKELILLARPPVLRKQTEDINKVIETVCEKWSERCKTQNIKLIKELEPEIITTFDVELMKKALDHIFKVAINSIPDSGTITVKTQLCWDSILITIADTGKGLKPWQIKNITQPLSSPTGEIEAALVTARKIVEDHAGKFTIESEPNKGTQILIELPIEFVTIPPI</sequence>
<dbReference type="PRINTS" id="PR00344">
    <property type="entry name" value="BCTRLSENSOR"/>
</dbReference>
<feature type="domain" description="Histidine kinase" evidence="8">
    <location>
        <begin position="1"/>
        <end position="187"/>
    </location>
</feature>
<keyword evidence="6" id="KW-0067">ATP-binding</keyword>
<dbReference type="GO" id="GO:0030295">
    <property type="term" value="F:protein kinase activator activity"/>
    <property type="evidence" value="ECO:0007669"/>
    <property type="project" value="TreeGrafter"/>
</dbReference>
<dbReference type="Proteomes" id="UP000885706">
    <property type="component" value="Unassembled WGS sequence"/>
</dbReference>
<dbReference type="InterPro" id="IPR050351">
    <property type="entry name" value="BphY/WalK/GraS-like"/>
</dbReference>
<dbReference type="InterPro" id="IPR005467">
    <property type="entry name" value="His_kinase_dom"/>
</dbReference>
<reference evidence="9" key="1">
    <citation type="journal article" date="2020" name="mSystems">
        <title>Genome- and Community-Level Interaction Insights into Carbon Utilization and Element Cycling Functions of Hydrothermarchaeota in Hydrothermal Sediment.</title>
        <authorList>
            <person name="Zhou Z."/>
            <person name="Liu Y."/>
            <person name="Xu W."/>
            <person name="Pan J."/>
            <person name="Luo Z.H."/>
            <person name="Li M."/>
        </authorList>
    </citation>
    <scope>NUCLEOTIDE SEQUENCE [LARGE SCALE GENOMIC DNA]</scope>
    <source>
        <strain evidence="9">HyVt-113</strain>
    </source>
</reference>
<keyword evidence="4" id="KW-0547">Nucleotide-binding</keyword>
<evidence type="ECO:0000256" key="5">
    <source>
        <dbReference type="ARBA" id="ARBA00022777"/>
    </source>
</evidence>
<keyword evidence="3" id="KW-0808">Transferase</keyword>
<evidence type="ECO:0000313" key="9">
    <source>
        <dbReference type="EMBL" id="HDD35824.1"/>
    </source>
</evidence>
<dbReference type="SMART" id="SM00387">
    <property type="entry name" value="HATPase_c"/>
    <property type="match status" value="1"/>
</dbReference>
<feature type="non-terminal residue" evidence="9">
    <location>
        <position position="1"/>
    </location>
</feature>
<dbReference type="InterPro" id="IPR004358">
    <property type="entry name" value="Sig_transdc_His_kin-like_C"/>
</dbReference>
<evidence type="ECO:0000256" key="7">
    <source>
        <dbReference type="ARBA" id="ARBA00023012"/>
    </source>
</evidence>
<dbReference type="PROSITE" id="PS50109">
    <property type="entry name" value="HIS_KIN"/>
    <property type="match status" value="1"/>
</dbReference>
<dbReference type="GO" id="GO:0000156">
    <property type="term" value="F:phosphorelay response regulator activity"/>
    <property type="evidence" value="ECO:0007669"/>
    <property type="project" value="TreeGrafter"/>
</dbReference>
<dbReference type="GO" id="GO:0004673">
    <property type="term" value="F:protein histidine kinase activity"/>
    <property type="evidence" value="ECO:0007669"/>
    <property type="project" value="UniProtKB-EC"/>
</dbReference>